<proteinExistence type="predicted"/>
<dbReference type="EMBL" id="JAAAUY010000649">
    <property type="protein sequence ID" value="KAF9327586.1"/>
    <property type="molecule type" value="Genomic_DNA"/>
</dbReference>
<dbReference type="CDD" id="cd23703">
    <property type="entry name" value="mS26_PET12"/>
    <property type="match status" value="1"/>
</dbReference>
<gene>
    <name evidence="2" type="ORF">BG006_009118</name>
</gene>
<accession>A0A9P5VJ48</accession>
<reference evidence="2" key="1">
    <citation type="journal article" date="2020" name="Fungal Divers.">
        <title>Resolving the Mortierellaceae phylogeny through synthesis of multi-gene phylogenetics and phylogenomics.</title>
        <authorList>
            <person name="Vandepol N."/>
            <person name="Liber J."/>
            <person name="Desiro A."/>
            <person name="Na H."/>
            <person name="Kennedy M."/>
            <person name="Barry K."/>
            <person name="Grigoriev I.V."/>
            <person name="Miller A.N."/>
            <person name="O'Donnell K."/>
            <person name="Stajich J.E."/>
            <person name="Bonito G."/>
        </authorList>
    </citation>
    <scope>NUCLEOTIDE SEQUENCE</scope>
    <source>
        <strain evidence="2">NVP1</strain>
    </source>
</reference>
<evidence type="ECO:0000313" key="2">
    <source>
        <dbReference type="EMBL" id="KAF9327586.1"/>
    </source>
</evidence>
<evidence type="ECO:0000256" key="1">
    <source>
        <dbReference type="SAM" id="MobiDB-lite"/>
    </source>
</evidence>
<dbReference type="Pfam" id="PF26163">
    <property type="entry name" value="mS26"/>
    <property type="match status" value="1"/>
</dbReference>
<evidence type="ECO:0000313" key="3">
    <source>
        <dbReference type="Proteomes" id="UP000696485"/>
    </source>
</evidence>
<sequence>MLRQITRTIPRTSPSVRLFTSARSVDEPSVNYRPGKEGFAPGIPHPKGSSASPLPPPAPRTVDSLPQMSAKHQHKAHGSPTQRYELEMTKLRHAYQREHFQALDAKRSETERHRKGALKRLQARQRQDRAENEQRLAFEQLMQPKEAGATGPERQAQVMEFVQERKIKRQQNYAQREERASEERLDAMIRLYHAADDFITLENLDAKVNEFYETGLSLQSKVYVPGVPDMVADVMENGGQVSYANLLKREQELKDALDGTVAGGKIGYESAKTKSA</sequence>
<dbReference type="AlphaFoldDB" id="A0A9P5VJ48"/>
<dbReference type="InterPro" id="IPR058940">
    <property type="entry name" value="mS26_fungi"/>
</dbReference>
<dbReference type="OrthoDB" id="5597211at2759"/>
<protein>
    <submittedName>
        <fullName evidence="2">Uncharacterized protein</fullName>
    </submittedName>
</protein>
<comment type="caution">
    <text evidence="2">The sequence shown here is derived from an EMBL/GenBank/DDBJ whole genome shotgun (WGS) entry which is preliminary data.</text>
</comment>
<organism evidence="2 3">
    <name type="scientific">Podila minutissima</name>
    <dbReference type="NCBI Taxonomy" id="64525"/>
    <lineage>
        <taxon>Eukaryota</taxon>
        <taxon>Fungi</taxon>
        <taxon>Fungi incertae sedis</taxon>
        <taxon>Mucoromycota</taxon>
        <taxon>Mortierellomycotina</taxon>
        <taxon>Mortierellomycetes</taxon>
        <taxon>Mortierellales</taxon>
        <taxon>Mortierellaceae</taxon>
        <taxon>Podila</taxon>
    </lineage>
</organism>
<dbReference type="Proteomes" id="UP000696485">
    <property type="component" value="Unassembled WGS sequence"/>
</dbReference>
<feature type="region of interest" description="Disordered" evidence="1">
    <location>
        <begin position="27"/>
        <end position="81"/>
    </location>
</feature>
<name>A0A9P5VJ48_9FUNG</name>
<keyword evidence="3" id="KW-1185">Reference proteome</keyword>